<evidence type="ECO:0000313" key="2">
    <source>
        <dbReference type="EnsemblMetazoa" id="GAUT037276-PA"/>
    </source>
</evidence>
<name>A0A1A9VHB3_GLOAU</name>
<accession>A0A1A9VHB3</accession>
<keyword evidence="1" id="KW-0472">Membrane</keyword>
<keyword evidence="1" id="KW-0812">Transmembrane</keyword>
<dbReference type="AlphaFoldDB" id="A0A1A9VHB3"/>
<protein>
    <submittedName>
        <fullName evidence="2">Uncharacterized protein</fullName>
    </submittedName>
</protein>
<dbReference type="VEuPathDB" id="VectorBase:GAUT037276"/>
<keyword evidence="1" id="KW-1133">Transmembrane helix</keyword>
<feature type="transmembrane region" description="Helical" evidence="1">
    <location>
        <begin position="324"/>
        <end position="346"/>
    </location>
</feature>
<sequence>MKSSYKPDRRVLNNFYFLYGPERSSLLDASRKLDLTDKRTLHRNRGLDYQSKKNSYKNKKNDGLRVFSKKYKKPENIGRVLPSEANNNENCLPNTYEYTNICISYILGVPLPISFTIFECIYAYASVHLSAKQIKFPHEQFSNFTACFKPGRALFFKEVRVEILQRFAKIQFNSKARTVKRQPIINSRNLLVFCLTSFFSVANLRGVEKGEHVNGEMESCSVTVVQYVRQSAMRKMTRSYISIQFRTFSLMLTSSKKRNKAGGSDVESSPARKPQMLVSPSNAYTYNILLFLINVHICIQYSHTGIYSSNMEKGERKHLELKKFLGIFSLLLSISENVGVCAYVYVDDGNLLFLSNRDLQQYGVIELIGYLKGS</sequence>
<proteinExistence type="predicted"/>
<feature type="transmembrane region" description="Helical" evidence="1">
    <location>
        <begin position="283"/>
        <end position="303"/>
    </location>
</feature>
<reference evidence="2" key="1">
    <citation type="submission" date="2020-05" db="UniProtKB">
        <authorList>
            <consortium name="EnsemblMetazoa"/>
        </authorList>
    </citation>
    <scope>IDENTIFICATION</scope>
    <source>
        <strain evidence="2">TTRI</strain>
    </source>
</reference>
<dbReference type="Proteomes" id="UP000078200">
    <property type="component" value="Unassembled WGS sequence"/>
</dbReference>
<keyword evidence="3" id="KW-1185">Reference proteome</keyword>
<dbReference type="EnsemblMetazoa" id="GAUT037276-RA">
    <property type="protein sequence ID" value="GAUT037276-PA"/>
    <property type="gene ID" value="GAUT037276"/>
</dbReference>
<evidence type="ECO:0000313" key="3">
    <source>
        <dbReference type="Proteomes" id="UP000078200"/>
    </source>
</evidence>
<organism evidence="2 3">
    <name type="scientific">Glossina austeni</name>
    <name type="common">Savannah tsetse fly</name>
    <dbReference type="NCBI Taxonomy" id="7395"/>
    <lineage>
        <taxon>Eukaryota</taxon>
        <taxon>Metazoa</taxon>
        <taxon>Ecdysozoa</taxon>
        <taxon>Arthropoda</taxon>
        <taxon>Hexapoda</taxon>
        <taxon>Insecta</taxon>
        <taxon>Pterygota</taxon>
        <taxon>Neoptera</taxon>
        <taxon>Endopterygota</taxon>
        <taxon>Diptera</taxon>
        <taxon>Brachycera</taxon>
        <taxon>Muscomorpha</taxon>
        <taxon>Hippoboscoidea</taxon>
        <taxon>Glossinidae</taxon>
        <taxon>Glossina</taxon>
    </lineage>
</organism>
<evidence type="ECO:0000256" key="1">
    <source>
        <dbReference type="SAM" id="Phobius"/>
    </source>
</evidence>